<dbReference type="AlphaFoldDB" id="A0A2S9GXN2"/>
<organism evidence="1 2">
    <name type="scientific">Solimicrobium silvestre</name>
    <dbReference type="NCBI Taxonomy" id="2099400"/>
    <lineage>
        <taxon>Bacteria</taxon>
        <taxon>Pseudomonadati</taxon>
        <taxon>Pseudomonadota</taxon>
        <taxon>Betaproteobacteria</taxon>
        <taxon>Burkholderiales</taxon>
        <taxon>Oxalobacteraceae</taxon>
        <taxon>Solimicrobium</taxon>
    </lineage>
</organism>
<dbReference type="SUPFAM" id="SSF52317">
    <property type="entry name" value="Class I glutamine amidotransferase-like"/>
    <property type="match status" value="1"/>
</dbReference>
<evidence type="ECO:0000313" key="1">
    <source>
        <dbReference type="EMBL" id="PRC92468.1"/>
    </source>
</evidence>
<dbReference type="OrthoDB" id="9792284at2"/>
<gene>
    <name evidence="1" type="ORF">S2091_2843</name>
</gene>
<dbReference type="EMBL" id="PUGF01000013">
    <property type="protein sequence ID" value="PRC92468.1"/>
    <property type="molecule type" value="Genomic_DNA"/>
</dbReference>
<comment type="caution">
    <text evidence="1">The sequence shown here is derived from an EMBL/GenBank/DDBJ whole genome shotgun (WGS) entry which is preliminary data.</text>
</comment>
<dbReference type="PANTHER" id="PTHR43068">
    <property type="entry name" value="SLR1854 PROTEIN"/>
    <property type="match status" value="1"/>
</dbReference>
<keyword evidence="2" id="KW-1185">Reference proteome</keyword>
<dbReference type="PANTHER" id="PTHR43068:SF1">
    <property type="entry name" value="SLR1854 PROTEIN"/>
    <property type="match status" value="1"/>
</dbReference>
<protein>
    <submittedName>
        <fullName evidence="1">DJ-1/PfpI family</fullName>
    </submittedName>
</protein>
<dbReference type="Gene3D" id="3.40.50.880">
    <property type="match status" value="1"/>
</dbReference>
<proteinExistence type="predicted"/>
<name>A0A2S9GXN2_9BURK</name>
<dbReference type="Proteomes" id="UP000237839">
    <property type="component" value="Unassembled WGS sequence"/>
</dbReference>
<reference evidence="1 2" key="1">
    <citation type="submission" date="2018-02" db="EMBL/GenBank/DDBJ databases">
        <title>Solimicrobium silvestre gen. nov., sp. nov., isolated from alpine forest soil.</title>
        <authorList>
            <person name="Margesin R."/>
            <person name="Albuquerque L."/>
            <person name="Zhang D.-C."/>
            <person name="Froufe H.J.C."/>
            <person name="Severino R."/>
            <person name="Roxo I."/>
            <person name="Egas C."/>
            <person name="Da Costa M.S."/>
        </authorList>
    </citation>
    <scope>NUCLEOTIDE SEQUENCE [LARGE SCALE GENOMIC DNA]</scope>
    <source>
        <strain evidence="1 2">S20-91</strain>
    </source>
</reference>
<evidence type="ECO:0000313" key="2">
    <source>
        <dbReference type="Proteomes" id="UP000237839"/>
    </source>
</evidence>
<dbReference type="Pfam" id="PF17124">
    <property type="entry name" value="ThiJ_like"/>
    <property type="match status" value="1"/>
</dbReference>
<dbReference type="InterPro" id="IPR032633">
    <property type="entry name" value="ThiJ-like"/>
</dbReference>
<dbReference type="RefSeq" id="WP_105532591.1">
    <property type="nucleotide sequence ID" value="NZ_PUGF01000013.1"/>
</dbReference>
<dbReference type="InterPro" id="IPR029062">
    <property type="entry name" value="Class_I_gatase-like"/>
</dbReference>
<accession>A0A2S9GXN2</accession>
<sequence length="298" mass="33858">MEKRHIIIPLPQHDFDPTEVAVTWRILRDAGCEIDFATVDGKRGYADPLMISGQGLDPWGWIPLLNKIRLVGLFLRADHFGREAYRELEADARFLKPKRFEELAVADYDALVLPGGHAQGMKPYLENARLQNFVADFFDTCDATGQHKPIAAICHGVLLAARSISKKTNKSALYGKKTTALTWKLESSAWNLTKYLARFWDPNYYRTYLESGNEAVGYWSVEQEIKRALAKEGDFLDVPKGTQHHFLKTSGLVRDRLNNSQAAWVVRDGTYVSGRWPGDVHTFAQQFVAVLNEYYQCS</sequence>